<reference evidence="1 2" key="1">
    <citation type="submission" date="2024-02" db="EMBL/GenBank/DDBJ databases">
        <authorList>
            <person name="Chen Y."/>
            <person name="Shah S."/>
            <person name="Dougan E. K."/>
            <person name="Thang M."/>
            <person name="Chan C."/>
        </authorList>
    </citation>
    <scope>NUCLEOTIDE SEQUENCE [LARGE SCALE GENOMIC DNA]</scope>
</reference>
<gene>
    <name evidence="1" type="ORF">CCMP2556_LOCUS36578</name>
</gene>
<keyword evidence="2" id="KW-1185">Reference proteome</keyword>
<organism evidence="1 2">
    <name type="scientific">Durusdinium trenchii</name>
    <dbReference type="NCBI Taxonomy" id="1381693"/>
    <lineage>
        <taxon>Eukaryota</taxon>
        <taxon>Sar</taxon>
        <taxon>Alveolata</taxon>
        <taxon>Dinophyceae</taxon>
        <taxon>Suessiales</taxon>
        <taxon>Symbiodiniaceae</taxon>
        <taxon>Durusdinium</taxon>
    </lineage>
</organism>
<accession>A0ABP0PH38</accession>
<dbReference type="EMBL" id="CAXAMN010022984">
    <property type="protein sequence ID" value="CAK9074229.1"/>
    <property type="molecule type" value="Genomic_DNA"/>
</dbReference>
<evidence type="ECO:0008006" key="3">
    <source>
        <dbReference type="Google" id="ProtNLM"/>
    </source>
</evidence>
<protein>
    <recommendedName>
        <fullName evidence="3">Protein C10</fullName>
    </recommendedName>
</protein>
<dbReference type="Proteomes" id="UP001642484">
    <property type="component" value="Unassembled WGS sequence"/>
</dbReference>
<sequence>MFESSRFFVVQARYFLLLCLGGKSLTREGAAEVLEDLLLAYSDVNFVQRVDKLSQDVLFDAREFAPRLARLSFEAQEPILAKWGFEASIAGAQELRQAIKEQTARDADLKELSDKVGFRKSSQVVEVREKQQRTRSVR</sequence>
<proteinExistence type="predicted"/>
<evidence type="ECO:0000313" key="2">
    <source>
        <dbReference type="Proteomes" id="UP001642484"/>
    </source>
</evidence>
<evidence type="ECO:0000313" key="1">
    <source>
        <dbReference type="EMBL" id="CAK9074229.1"/>
    </source>
</evidence>
<name>A0ABP0PH38_9DINO</name>
<comment type="caution">
    <text evidence="1">The sequence shown here is derived from an EMBL/GenBank/DDBJ whole genome shotgun (WGS) entry which is preliminary data.</text>
</comment>